<accession>A0A7J8WCX6</accession>
<dbReference type="OrthoDB" id="999492at2759"/>
<evidence type="ECO:0000313" key="2">
    <source>
        <dbReference type="Proteomes" id="UP000593573"/>
    </source>
</evidence>
<protein>
    <submittedName>
        <fullName evidence="1">Uncharacterized protein</fullName>
    </submittedName>
</protein>
<dbReference type="AlphaFoldDB" id="A0A7J8WCX6"/>
<dbReference type="EMBL" id="JABFAB010245731">
    <property type="protein sequence ID" value="MBA0672752.1"/>
    <property type="molecule type" value="Genomic_DNA"/>
</dbReference>
<organism evidence="1 2">
    <name type="scientific">Gossypium klotzschianum</name>
    <dbReference type="NCBI Taxonomy" id="34286"/>
    <lineage>
        <taxon>Eukaryota</taxon>
        <taxon>Viridiplantae</taxon>
        <taxon>Streptophyta</taxon>
        <taxon>Embryophyta</taxon>
        <taxon>Tracheophyta</taxon>
        <taxon>Spermatophyta</taxon>
        <taxon>Magnoliopsida</taxon>
        <taxon>eudicotyledons</taxon>
        <taxon>Gunneridae</taxon>
        <taxon>Pentapetalae</taxon>
        <taxon>rosids</taxon>
        <taxon>malvids</taxon>
        <taxon>Malvales</taxon>
        <taxon>Malvaceae</taxon>
        <taxon>Malvoideae</taxon>
        <taxon>Gossypium</taxon>
    </lineage>
</organism>
<keyword evidence="2" id="KW-1185">Reference proteome</keyword>
<sequence length="49" mass="5614">MGLYPQAPVSGSHPVLKSSLQLLHIWEGRFGAYNRRIYGFTLMFEDSSR</sequence>
<gene>
    <name evidence="1" type="ORF">Goklo_024744</name>
</gene>
<comment type="caution">
    <text evidence="1">The sequence shown here is derived from an EMBL/GenBank/DDBJ whole genome shotgun (WGS) entry which is preliminary data.</text>
</comment>
<reference evidence="1 2" key="1">
    <citation type="journal article" date="2019" name="Genome Biol. Evol.">
        <title>Insights into the evolution of the New World diploid cottons (Gossypium, subgenus Houzingenia) based on genome sequencing.</title>
        <authorList>
            <person name="Grover C.E."/>
            <person name="Arick M.A. 2nd"/>
            <person name="Thrash A."/>
            <person name="Conover J.L."/>
            <person name="Sanders W.S."/>
            <person name="Peterson D.G."/>
            <person name="Frelichowski J.E."/>
            <person name="Scheffler J.A."/>
            <person name="Scheffler B.E."/>
            <person name="Wendel J.F."/>
        </authorList>
    </citation>
    <scope>NUCLEOTIDE SEQUENCE [LARGE SCALE GENOMIC DNA]</scope>
    <source>
        <strain evidence="1">57</strain>
        <tissue evidence="1">Leaf</tissue>
    </source>
</reference>
<proteinExistence type="predicted"/>
<dbReference type="Proteomes" id="UP000593573">
    <property type="component" value="Unassembled WGS sequence"/>
</dbReference>
<evidence type="ECO:0000313" key="1">
    <source>
        <dbReference type="EMBL" id="MBA0672752.1"/>
    </source>
</evidence>
<name>A0A7J8WCX6_9ROSI</name>